<dbReference type="SUPFAM" id="SSF53850">
    <property type="entry name" value="Periplasmic binding protein-like II"/>
    <property type="match status" value="1"/>
</dbReference>
<keyword evidence="3" id="KW-0238">DNA-binding</keyword>
<dbReference type="CDD" id="cd08432">
    <property type="entry name" value="PBP2_GcdR_TrpI_HvrB_AmpR_like"/>
    <property type="match status" value="1"/>
</dbReference>
<dbReference type="Gene3D" id="1.10.10.10">
    <property type="entry name" value="Winged helix-like DNA-binding domain superfamily/Winged helix DNA-binding domain"/>
    <property type="match status" value="1"/>
</dbReference>
<dbReference type="OrthoDB" id="196624at2"/>
<evidence type="ECO:0000256" key="1">
    <source>
        <dbReference type="ARBA" id="ARBA00009437"/>
    </source>
</evidence>
<keyword evidence="2" id="KW-0805">Transcription regulation</keyword>
<protein>
    <submittedName>
        <fullName evidence="5">LysR family transcriptional regulator</fullName>
    </submittedName>
</protein>
<dbReference type="GO" id="GO:0006351">
    <property type="term" value="P:DNA-templated transcription"/>
    <property type="evidence" value="ECO:0007669"/>
    <property type="project" value="TreeGrafter"/>
</dbReference>
<keyword evidence="4" id="KW-0804">Transcription</keyword>
<gene>
    <name evidence="5" type="ORF">CAG72_07310</name>
</gene>
<evidence type="ECO:0000313" key="5">
    <source>
        <dbReference type="EMBL" id="NAW65022.1"/>
    </source>
</evidence>
<dbReference type="InterPro" id="IPR058163">
    <property type="entry name" value="LysR-type_TF_proteobact-type"/>
</dbReference>
<dbReference type="InterPro" id="IPR000847">
    <property type="entry name" value="LysR_HTH_N"/>
</dbReference>
<name>A0A7X4XVY7_9GAMM</name>
<dbReference type="Pfam" id="PF03466">
    <property type="entry name" value="LysR_substrate"/>
    <property type="match status" value="1"/>
</dbReference>
<reference evidence="5 6" key="1">
    <citation type="submission" date="2017-05" db="EMBL/GenBank/DDBJ databases">
        <title>High clonality and local adaptation shapes Vibrionaceae linages within an endangered oasis.</title>
        <authorList>
            <person name="Vazquez-Rosas-Landa M."/>
        </authorList>
    </citation>
    <scope>NUCLEOTIDE SEQUENCE [LARGE SCALE GENOMIC DNA]</scope>
    <source>
        <strain evidence="5 6">P46_P4S1P180</strain>
    </source>
</reference>
<evidence type="ECO:0000256" key="2">
    <source>
        <dbReference type="ARBA" id="ARBA00023015"/>
    </source>
</evidence>
<dbReference type="InterPro" id="IPR036390">
    <property type="entry name" value="WH_DNA-bd_sf"/>
</dbReference>
<dbReference type="GO" id="GO:0003700">
    <property type="term" value="F:DNA-binding transcription factor activity"/>
    <property type="evidence" value="ECO:0007669"/>
    <property type="project" value="InterPro"/>
</dbReference>
<dbReference type="InterPro" id="IPR005119">
    <property type="entry name" value="LysR_subst-bd"/>
</dbReference>
<dbReference type="SUPFAM" id="SSF46785">
    <property type="entry name" value="Winged helix' DNA-binding domain"/>
    <property type="match status" value="1"/>
</dbReference>
<dbReference type="PANTHER" id="PTHR30537">
    <property type="entry name" value="HTH-TYPE TRANSCRIPTIONAL REGULATOR"/>
    <property type="match status" value="1"/>
</dbReference>
<dbReference type="AlphaFoldDB" id="A0A7X4XVY7"/>
<dbReference type="FunFam" id="1.10.10.10:FF:000001">
    <property type="entry name" value="LysR family transcriptional regulator"/>
    <property type="match status" value="1"/>
</dbReference>
<dbReference type="RefSeq" id="WP_161443885.1">
    <property type="nucleotide sequence ID" value="NZ_WXWU01000044.1"/>
</dbReference>
<dbReference type="Gene3D" id="3.40.190.10">
    <property type="entry name" value="Periplasmic binding protein-like II"/>
    <property type="match status" value="2"/>
</dbReference>
<accession>A0A7X4XVY7</accession>
<dbReference type="Proteomes" id="UP000465712">
    <property type="component" value="Unassembled WGS sequence"/>
</dbReference>
<dbReference type="PROSITE" id="PS50931">
    <property type="entry name" value="HTH_LYSR"/>
    <property type="match status" value="1"/>
</dbReference>
<dbReference type="Pfam" id="PF00126">
    <property type="entry name" value="HTH_1"/>
    <property type="match status" value="1"/>
</dbReference>
<evidence type="ECO:0000256" key="3">
    <source>
        <dbReference type="ARBA" id="ARBA00023125"/>
    </source>
</evidence>
<dbReference type="EMBL" id="WXWW01000112">
    <property type="protein sequence ID" value="NAW65022.1"/>
    <property type="molecule type" value="Genomic_DNA"/>
</dbReference>
<evidence type="ECO:0000313" key="6">
    <source>
        <dbReference type="Proteomes" id="UP000465712"/>
    </source>
</evidence>
<dbReference type="InterPro" id="IPR036388">
    <property type="entry name" value="WH-like_DNA-bd_sf"/>
</dbReference>
<dbReference type="PRINTS" id="PR00039">
    <property type="entry name" value="HTHLYSR"/>
</dbReference>
<dbReference type="GO" id="GO:0043565">
    <property type="term" value="F:sequence-specific DNA binding"/>
    <property type="evidence" value="ECO:0007669"/>
    <property type="project" value="TreeGrafter"/>
</dbReference>
<organism evidence="5 6">
    <name type="scientific">Photobacterium halotolerans</name>
    <dbReference type="NCBI Taxonomy" id="265726"/>
    <lineage>
        <taxon>Bacteria</taxon>
        <taxon>Pseudomonadati</taxon>
        <taxon>Pseudomonadota</taxon>
        <taxon>Gammaproteobacteria</taxon>
        <taxon>Vibrionales</taxon>
        <taxon>Vibrionaceae</taxon>
        <taxon>Photobacterium</taxon>
    </lineage>
</organism>
<sequence length="323" mass="36260">MISKFIPGTRALRIFVAAGKHLNFSAAAKEISLTPAAVSYQIKEMEEQLGFSLFKRNSRSIQLTPEGSILFTAVSESLDNMEQALGYVRRINKNSSHLTLSVGARFATYWLLPKLGEFKQLRPDLSITLDITDDVRDFGRDGIDMAIRFGNGRYPDCVVNKVFETSVVAVCSAEFLANHQDINKPEDLSRLPLSYVNCTVNGQTWPDWKMWMSQANVNAFDNSQSIAFSDLNHVIQAVQDNVAVGLVEPILVSKQLSQGSLVQLFDLKMKLPDEFAYYFVYPHSSEKEKAVADFLSWLLTVIESHHENIRSLESEPIVVKNSC</sequence>
<comment type="caution">
    <text evidence="5">The sequence shown here is derived from an EMBL/GenBank/DDBJ whole genome shotgun (WGS) entry which is preliminary data.</text>
</comment>
<dbReference type="PANTHER" id="PTHR30537:SF74">
    <property type="entry name" value="HTH-TYPE TRANSCRIPTIONAL REGULATOR TRPI"/>
    <property type="match status" value="1"/>
</dbReference>
<proteinExistence type="inferred from homology"/>
<evidence type="ECO:0000256" key="4">
    <source>
        <dbReference type="ARBA" id="ARBA00023163"/>
    </source>
</evidence>
<comment type="similarity">
    <text evidence="1">Belongs to the LysR transcriptional regulatory family.</text>
</comment>